<name>A0A814CBQ9_9BILA</name>
<feature type="domain" description="Lactate/malate dehydrogenase N-terminal" evidence="1">
    <location>
        <begin position="45"/>
        <end position="185"/>
    </location>
</feature>
<dbReference type="EMBL" id="CAJNOI010000038">
    <property type="protein sequence ID" value="CAF0906334.1"/>
    <property type="molecule type" value="Genomic_DNA"/>
</dbReference>
<dbReference type="InterPro" id="IPR036291">
    <property type="entry name" value="NAD(P)-bd_dom_sf"/>
</dbReference>
<evidence type="ECO:0000313" key="3">
    <source>
        <dbReference type="EMBL" id="CAF0940346.1"/>
    </source>
</evidence>
<dbReference type="GO" id="GO:0006089">
    <property type="term" value="P:lactate metabolic process"/>
    <property type="evidence" value="ECO:0007669"/>
    <property type="project" value="TreeGrafter"/>
</dbReference>
<protein>
    <recommendedName>
        <fullName evidence="1">Lactate/malate dehydrogenase N-terminal domain-containing protein</fullName>
    </recommendedName>
</protein>
<dbReference type="InterPro" id="IPR001557">
    <property type="entry name" value="L-lactate/malate_DH"/>
</dbReference>
<dbReference type="AlphaFoldDB" id="A0A814CBQ9"/>
<dbReference type="EMBL" id="CAJNOM010000056">
    <property type="protein sequence ID" value="CAF0940346.1"/>
    <property type="molecule type" value="Genomic_DNA"/>
</dbReference>
<dbReference type="PRINTS" id="PR00086">
    <property type="entry name" value="LLDHDRGNASE"/>
</dbReference>
<dbReference type="SUPFAM" id="SSF51735">
    <property type="entry name" value="NAD(P)-binding Rossmann-fold domains"/>
    <property type="match status" value="1"/>
</dbReference>
<sequence length="418" mass="47922">MKHRPKLHPSSCFPPNPSIPNIQNRLFIRNASLQTTHYHCPRVTFIGINATTYSSIAALLSYKLSTSIECIKLFDIYQKLEVRPILNDLQLLALFNRSNTHLEWVQSYWETKNSTIIIINVQHNQLETESISTWIQTNASLVENVVSQVCIYSPHATLIICTQPNELMTYVASRVSKFPNERIFGLGASVDTTYAHRTILDQTENIHGRVNGFFIVGNGSMDNSCSTILTHHLTIDGILCSDIYSKSIINKSIQNQSETPKQKLKEWDLITMLKNKETVYSNVQRRLPLCTNLIERQKIAMKYLLPTSTIQSEQQESIQIPMNRKLHSNYTEAMLIVHITRALLNGCEFQSNFTVNISPLNNNSKDIFTNYPTIIGSSNRAIEYMFPFHQAENILKQRSFLIPYEKLQRKIHISQSTD</sequence>
<proteinExistence type="predicted"/>
<dbReference type="PANTHER" id="PTHR43128">
    <property type="entry name" value="L-2-HYDROXYCARBOXYLATE DEHYDROGENASE (NAD(P)(+))"/>
    <property type="match status" value="1"/>
</dbReference>
<accession>A0A814CBQ9</accession>
<evidence type="ECO:0000313" key="4">
    <source>
        <dbReference type="EMBL" id="CAF1047251.1"/>
    </source>
</evidence>
<dbReference type="PANTHER" id="PTHR43128:SF33">
    <property type="entry name" value="UBIQUITIN-CONJUGATING ENZYME E2 VARIANT 3"/>
    <property type="match status" value="1"/>
</dbReference>
<dbReference type="Proteomes" id="UP000663877">
    <property type="component" value="Unassembled WGS sequence"/>
</dbReference>
<evidence type="ECO:0000313" key="2">
    <source>
        <dbReference type="EMBL" id="CAF0906334.1"/>
    </source>
</evidence>
<dbReference type="InterPro" id="IPR001236">
    <property type="entry name" value="Lactate/malate_DH_N"/>
</dbReference>
<keyword evidence="5" id="KW-1185">Reference proteome</keyword>
<reference evidence="3" key="1">
    <citation type="submission" date="2021-02" db="EMBL/GenBank/DDBJ databases">
        <authorList>
            <person name="Nowell W R."/>
        </authorList>
    </citation>
    <scope>NUCLEOTIDE SEQUENCE</scope>
</reference>
<dbReference type="Proteomes" id="UP000663832">
    <property type="component" value="Unassembled WGS sequence"/>
</dbReference>
<evidence type="ECO:0000259" key="1">
    <source>
        <dbReference type="Pfam" id="PF00056"/>
    </source>
</evidence>
<dbReference type="GO" id="GO:0004459">
    <property type="term" value="F:L-lactate dehydrogenase (NAD+) activity"/>
    <property type="evidence" value="ECO:0007669"/>
    <property type="project" value="TreeGrafter"/>
</dbReference>
<dbReference type="Pfam" id="PF00056">
    <property type="entry name" value="Ldh_1_N"/>
    <property type="match status" value="1"/>
</dbReference>
<dbReference type="EMBL" id="CAJNOM010000100">
    <property type="protein sequence ID" value="CAF1047251.1"/>
    <property type="molecule type" value="Genomic_DNA"/>
</dbReference>
<evidence type="ECO:0000313" key="5">
    <source>
        <dbReference type="Proteomes" id="UP000663832"/>
    </source>
</evidence>
<comment type="caution">
    <text evidence="3">The sequence shown here is derived from an EMBL/GenBank/DDBJ whole genome shotgun (WGS) entry which is preliminary data.</text>
</comment>
<organism evidence="3 5">
    <name type="scientific">Adineta steineri</name>
    <dbReference type="NCBI Taxonomy" id="433720"/>
    <lineage>
        <taxon>Eukaryota</taxon>
        <taxon>Metazoa</taxon>
        <taxon>Spiralia</taxon>
        <taxon>Gnathifera</taxon>
        <taxon>Rotifera</taxon>
        <taxon>Eurotatoria</taxon>
        <taxon>Bdelloidea</taxon>
        <taxon>Adinetida</taxon>
        <taxon>Adinetidae</taxon>
        <taxon>Adineta</taxon>
    </lineage>
</organism>
<dbReference type="OrthoDB" id="5405561at2759"/>
<gene>
    <name evidence="2" type="ORF">BJG266_LOCUS10752</name>
    <name evidence="3" type="ORF">QVE165_LOCUS11618</name>
    <name evidence="4" type="ORF">QVE165_LOCUS17407</name>
</gene>
<dbReference type="Gene3D" id="3.40.50.720">
    <property type="entry name" value="NAD(P)-binding Rossmann-like Domain"/>
    <property type="match status" value="1"/>
</dbReference>